<name>A0A4V2Q7U3_9GAMM</name>
<evidence type="ECO:0000313" key="3">
    <source>
        <dbReference type="Proteomes" id="UP000295169"/>
    </source>
</evidence>
<proteinExistence type="inferred from homology"/>
<evidence type="ECO:0000256" key="1">
    <source>
        <dbReference type="ARBA" id="ARBA00006532"/>
    </source>
</evidence>
<dbReference type="Pfam" id="PF11939">
    <property type="entry name" value="NiFe-hyd_HybE"/>
    <property type="match status" value="1"/>
</dbReference>
<dbReference type="RefSeq" id="WP_131300703.1">
    <property type="nucleotide sequence ID" value="NZ_JBHLST010000117.1"/>
</dbReference>
<dbReference type="EMBL" id="SMMU01000004">
    <property type="protein sequence ID" value="TCL33396.1"/>
    <property type="molecule type" value="Genomic_DNA"/>
</dbReference>
<comment type="similarity">
    <text evidence="1">Belongs to the HupJ family.</text>
</comment>
<dbReference type="AlphaFoldDB" id="A0A4V2Q7U3"/>
<accession>A0A4V2Q7U3</accession>
<comment type="caution">
    <text evidence="2">The sequence shown here is derived from an EMBL/GenBank/DDBJ whole genome shotgun (WGS) entry which is preliminary data.</text>
</comment>
<sequence>MHSREAIEAYYRAVGTRMAGLPVYNPALAVELLGWRAVEGVGALGVLITPWCMNLFWQPPAEAELPAKGERAVLSLPSGDYECTLHEDESLGRYASASLCSPMQDFPDQAGVRAMAEEVLRLVFAVPEPEPEPSQSGLMSRRTLFRRALGGAS</sequence>
<evidence type="ECO:0000313" key="2">
    <source>
        <dbReference type="EMBL" id="TCL33396.1"/>
    </source>
</evidence>
<dbReference type="InterPro" id="IPR038530">
    <property type="entry name" value="NiFe-hyd_HybE_sf"/>
</dbReference>
<dbReference type="Proteomes" id="UP000295169">
    <property type="component" value="Unassembled WGS sequence"/>
</dbReference>
<reference evidence="2 3" key="1">
    <citation type="submission" date="2019-03" db="EMBL/GenBank/DDBJ databases">
        <title>Genomic Encyclopedia of Type Strains, Phase IV (KMG-IV): sequencing the most valuable type-strain genomes for metagenomic binning, comparative biology and taxonomic classification.</title>
        <authorList>
            <person name="Goeker M."/>
        </authorList>
    </citation>
    <scope>NUCLEOTIDE SEQUENCE [LARGE SCALE GENOMIC DNA]</scope>
    <source>
        <strain evidence="2 3">DSM 2286</strain>
    </source>
</reference>
<protein>
    <submittedName>
        <fullName evidence="2">[NiFe] hydrogenase assembly HybE family chaperone</fullName>
    </submittedName>
</protein>
<dbReference type="Gene3D" id="3.30.1460.40">
    <property type="entry name" value="[NiFe]-hydrogenase assembly chaperone, HybE"/>
    <property type="match status" value="1"/>
</dbReference>
<organism evidence="2 3">
    <name type="scientific">Azotobacter chroococcum</name>
    <dbReference type="NCBI Taxonomy" id="353"/>
    <lineage>
        <taxon>Bacteria</taxon>
        <taxon>Pseudomonadati</taxon>
        <taxon>Pseudomonadota</taxon>
        <taxon>Gammaproteobacteria</taxon>
        <taxon>Pseudomonadales</taxon>
        <taxon>Pseudomonadaceae</taxon>
        <taxon>Azotobacter</taxon>
    </lineage>
</organism>
<gene>
    <name evidence="2" type="ORF">EV691_10470</name>
</gene>
<dbReference type="InterPro" id="IPR023994">
    <property type="entry name" value="NiFe-hyd_HybE"/>
</dbReference>
<dbReference type="NCBIfam" id="TIGR03993">
    <property type="entry name" value="hydrog_HybE"/>
    <property type="match status" value="1"/>
</dbReference>